<organism evidence="1 2">
    <name type="scientific">Microlunatus kandeliicorticis</name>
    <dbReference type="NCBI Taxonomy" id="1759536"/>
    <lineage>
        <taxon>Bacteria</taxon>
        <taxon>Bacillati</taxon>
        <taxon>Actinomycetota</taxon>
        <taxon>Actinomycetes</taxon>
        <taxon>Propionibacteriales</taxon>
        <taxon>Propionibacteriaceae</taxon>
        <taxon>Microlunatus</taxon>
    </lineage>
</organism>
<dbReference type="Proteomes" id="UP000523079">
    <property type="component" value="Unassembled WGS sequence"/>
</dbReference>
<reference evidence="1 2" key="1">
    <citation type="submission" date="2020-07" db="EMBL/GenBank/DDBJ databases">
        <title>Sequencing the genomes of 1000 actinobacteria strains.</title>
        <authorList>
            <person name="Klenk H.-P."/>
        </authorList>
    </citation>
    <scope>NUCLEOTIDE SEQUENCE [LARGE SCALE GENOMIC DNA]</scope>
    <source>
        <strain evidence="1 2">DSM 100723</strain>
    </source>
</reference>
<sequence length="433" mass="47721">MTPSAYATQLPRLSKYDPEVLGEGSLDPMGVAAIADRIADLLAPGLRARMSHPRFVTHSAIGAFAGMEHRGTVAVDHATTPDIAFEWITVEALVRRLKDGDLVGLPGSQKARRAMRANERLSLGRYLRGPRVFGFTGVYRPFSLDSGVLETDGSPGRSAEELVLAWEADQDMSGFLAEASGSAGAQLRQEASKYIGASLQAGECNFPQWGWMAQQFARTLTPGGAGRRERAVLSRLINSDRHEARHVIASLLSAEPPPREMPEHKIAGRLLPKSHGRVRDLLTAAIAYERCTALLTNTFRRLLRHGVVQAQGVIRNSPTEQLSFADRASQDLHGLVDEAVTRVGAIDQRLGAEVETALAAFRGGRRTPDFVQELLNRHSAVQAEKGRRMWVEEVRDGFVVRPLYRDQRVPDDDTTWIHPMRLRTITDFLRATG</sequence>
<dbReference type="RefSeq" id="WP_182558503.1">
    <property type="nucleotide sequence ID" value="NZ_JACGWT010000001.1"/>
</dbReference>
<name>A0A7W3IPL9_9ACTN</name>
<accession>A0A7W3IPL9</accession>
<comment type="caution">
    <text evidence="1">The sequence shown here is derived from an EMBL/GenBank/DDBJ whole genome shotgun (WGS) entry which is preliminary data.</text>
</comment>
<keyword evidence="2" id="KW-1185">Reference proteome</keyword>
<dbReference type="EMBL" id="JACGWT010000001">
    <property type="protein sequence ID" value="MBA8792926.1"/>
    <property type="molecule type" value="Genomic_DNA"/>
</dbReference>
<evidence type="ECO:0000313" key="1">
    <source>
        <dbReference type="EMBL" id="MBA8792926.1"/>
    </source>
</evidence>
<evidence type="ECO:0000313" key="2">
    <source>
        <dbReference type="Proteomes" id="UP000523079"/>
    </source>
</evidence>
<dbReference type="AlphaFoldDB" id="A0A7W3IPL9"/>
<gene>
    <name evidence="1" type="ORF">FHX74_000520</name>
</gene>
<proteinExistence type="predicted"/>
<protein>
    <submittedName>
        <fullName evidence="1">Uncharacterized protein</fullName>
    </submittedName>
</protein>